<comment type="caution">
    <text evidence="2">The sequence shown here is derived from an EMBL/GenBank/DDBJ whole genome shotgun (WGS) entry which is preliminary data.</text>
</comment>
<keyword evidence="3" id="KW-1185">Reference proteome</keyword>
<protein>
    <recommendedName>
        <fullName evidence="4">Secreted protein</fullName>
    </recommendedName>
</protein>
<sequence length="98" mass="10789">MSTNLIILLLHLTLDMSPVVAIPPVRAQPDHHRPALLHPHERPLTLAGNRRRGTHTDTIHAKTSLCQGPLCNGHAKRPPALPALQLHTLSARFMDTPD</sequence>
<gene>
    <name evidence="2" type="ORF">E6O75_ATG07153</name>
</gene>
<proteinExistence type="predicted"/>
<evidence type="ECO:0000256" key="1">
    <source>
        <dbReference type="SAM" id="SignalP"/>
    </source>
</evidence>
<feature type="chain" id="PRO_5021368459" description="Secreted protein" evidence="1">
    <location>
        <begin position="22"/>
        <end position="98"/>
    </location>
</feature>
<dbReference type="AlphaFoldDB" id="A0A4Z1NM71"/>
<evidence type="ECO:0000313" key="2">
    <source>
        <dbReference type="EMBL" id="TID13921.1"/>
    </source>
</evidence>
<name>A0A4Z1NM71_9PEZI</name>
<evidence type="ECO:0000313" key="3">
    <source>
        <dbReference type="Proteomes" id="UP000298493"/>
    </source>
</evidence>
<keyword evidence="1" id="KW-0732">Signal</keyword>
<accession>A0A4Z1NM71</accession>
<reference evidence="2 3" key="1">
    <citation type="submission" date="2019-04" db="EMBL/GenBank/DDBJ databases">
        <title>High contiguity whole genome sequence and gene annotation resource for two Venturia nashicola isolates.</title>
        <authorList>
            <person name="Prokchorchik M."/>
            <person name="Won K."/>
            <person name="Lee Y."/>
            <person name="Choi E.D."/>
            <person name="Segonzac C."/>
            <person name="Sohn K.H."/>
        </authorList>
    </citation>
    <scope>NUCLEOTIDE SEQUENCE [LARGE SCALE GENOMIC DNA]</scope>
    <source>
        <strain evidence="2 3">PRI2</strain>
    </source>
</reference>
<evidence type="ECO:0008006" key="4">
    <source>
        <dbReference type="Google" id="ProtNLM"/>
    </source>
</evidence>
<feature type="signal peptide" evidence="1">
    <location>
        <begin position="1"/>
        <end position="21"/>
    </location>
</feature>
<dbReference type="EMBL" id="SNSC02000024">
    <property type="protein sequence ID" value="TID13921.1"/>
    <property type="molecule type" value="Genomic_DNA"/>
</dbReference>
<organism evidence="2 3">
    <name type="scientific">Venturia nashicola</name>
    <dbReference type="NCBI Taxonomy" id="86259"/>
    <lineage>
        <taxon>Eukaryota</taxon>
        <taxon>Fungi</taxon>
        <taxon>Dikarya</taxon>
        <taxon>Ascomycota</taxon>
        <taxon>Pezizomycotina</taxon>
        <taxon>Dothideomycetes</taxon>
        <taxon>Pleosporomycetidae</taxon>
        <taxon>Venturiales</taxon>
        <taxon>Venturiaceae</taxon>
        <taxon>Venturia</taxon>
    </lineage>
</organism>
<dbReference type="Proteomes" id="UP000298493">
    <property type="component" value="Unassembled WGS sequence"/>
</dbReference>